<dbReference type="GO" id="GO:0003824">
    <property type="term" value="F:catalytic activity"/>
    <property type="evidence" value="ECO:0007669"/>
    <property type="project" value="InterPro"/>
</dbReference>
<keyword evidence="2" id="KW-0949">S-adenosyl-L-methionine</keyword>
<dbReference type="HOGENOM" id="CLU_023791_0_0_7"/>
<dbReference type="SUPFAM" id="SSF102114">
    <property type="entry name" value="Radical SAM enzymes"/>
    <property type="match status" value="1"/>
</dbReference>
<dbReference type="RefSeq" id="WP_011937933.1">
    <property type="nucleotide sequence ID" value="NC_009483.1"/>
</dbReference>
<dbReference type="PANTHER" id="PTHR43306">
    <property type="entry name" value="7,8-DIHYDRO-6-HYDROXYMETHYLPTERIN DIMETHYLTRANSFERASE"/>
    <property type="match status" value="1"/>
</dbReference>
<dbReference type="GO" id="GO:0046872">
    <property type="term" value="F:metal ion binding"/>
    <property type="evidence" value="ECO:0007669"/>
    <property type="project" value="UniProtKB-KW"/>
</dbReference>
<keyword evidence="5" id="KW-0411">Iron-sulfur</keyword>
<evidence type="ECO:0000256" key="3">
    <source>
        <dbReference type="ARBA" id="ARBA00022723"/>
    </source>
</evidence>
<evidence type="ECO:0000313" key="7">
    <source>
        <dbReference type="EMBL" id="ABQ25209.1"/>
    </source>
</evidence>
<dbReference type="STRING" id="351605.Gura_1003"/>
<comment type="cofactor">
    <cofactor evidence="1">
        <name>[4Fe-4S] cluster</name>
        <dbReference type="ChEBI" id="CHEBI:49883"/>
    </cofactor>
</comment>
<dbReference type="InterPro" id="IPR056488">
    <property type="entry name" value="Zn_ribbon_HMPTM"/>
</dbReference>
<dbReference type="Pfam" id="PF04055">
    <property type="entry name" value="Radical_SAM"/>
    <property type="match status" value="1"/>
</dbReference>
<dbReference type="InterPro" id="IPR034474">
    <property type="entry name" value="Methyltransferase_Class_D"/>
</dbReference>
<dbReference type="SFLD" id="SFLDG01100">
    <property type="entry name" value="methyltransferase_(Class_D)"/>
    <property type="match status" value="1"/>
</dbReference>
<evidence type="ECO:0000259" key="6">
    <source>
        <dbReference type="PROSITE" id="PS51918"/>
    </source>
</evidence>
<evidence type="ECO:0000313" key="8">
    <source>
        <dbReference type="Proteomes" id="UP000006695"/>
    </source>
</evidence>
<reference evidence="7 8" key="1">
    <citation type="submission" date="2007-05" db="EMBL/GenBank/DDBJ databases">
        <title>Complete sequence of Geobacter uraniireducens Rf4.</title>
        <authorList>
            <consortium name="US DOE Joint Genome Institute"/>
            <person name="Copeland A."/>
            <person name="Lucas S."/>
            <person name="Lapidus A."/>
            <person name="Barry K."/>
            <person name="Detter J.C."/>
            <person name="Glavina del Rio T."/>
            <person name="Hammon N."/>
            <person name="Israni S."/>
            <person name="Dalin E."/>
            <person name="Tice H."/>
            <person name="Pitluck S."/>
            <person name="Chertkov O."/>
            <person name="Brettin T."/>
            <person name="Bruce D."/>
            <person name="Han C."/>
            <person name="Schmutz J."/>
            <person name="Larimer F."/>
            <person name="Land M."/>
            <person name="Hauser L."/>
            <person name="Kyrpides N."/>
            <person name="Mikhailova N."/>
            <person name="Shelobolina E."/>
            <person name="Aklujkar M."/>
            <person name="Lovley D."/>
            <person name="Richardson P."/>
        </authorList>
    </citation>
    <scope>NUCLEOTIDE SEQUENCE [LARGE SCALE GENOMIC DNA]</scope>
    <source>
        <strain evidence="7 8">Rf4</strain>
    </source>
</reference>
<name>A5GB37_GEOUR</name>
<accession>A5GB37</accession>
<dbReference type="GO" id="GO:0051536">
    <property type="term" value="F:iron-sulfur cluster binding"/>
    <property type="evidence" value="ECO:0007669"/>
    <property type="project" value="UniProtKB-KW"/>
</dbReference>
<evidence type="ECO:0000256" key="1">
    <source>
        <dbReference type="ARBA" id="ARBA00001966"/>
    </source>
</evidence>
<dbReference type="PANTHER" id="PTHR43306:SF1">
    <property type="entry name" value="7,8-DIHYDRO-6-HYDROXYMETHYLPTERIN DIMETHYLTRANSFERASE"/>
    <property type="match status" value="1"/>
</dbReference>
<dbReference type="PROSITE" id="PS51918">
    <property type="entry name" value="RADICAL_SAM"/>
    <property type="match status" value="1"/>
</dbReference>
<dbReference type="Proteomes" id="UP000006695">
    <property type="component" value="Chromosome"/>
</dbReference>
<dbReference type="SFLD" id="SFLDS00029">
    <property type="entry name" value="Radical_SAM"/>
    <property type="match status" value="1"/>
</dbReference>
<dbReference type="SMART" id="SM00729">
    <property type="entry name" value="Elp3"/>
    <property type="match status" value="1"/>
</dbReference>
<proteinExistence type="predicted"/>
<dbReference type="AlphaFoldDB" id="A5GB37"/>
<gene>
    <name evidence="7" type="ordered locus">Gura_1003</name>
</gene>
<protein>
    <submittedName>
        <fullName evidence="7">Radical SAM domain protein</fullName>
    </submittedName>
</protein>
<keyword evidence="3" id="KW-0479">Metal-binding</keyword>
<organism evidence="7 8">
    <name type="scientific">Geotalea uraniireducens (strain Rf4)</name>
    <name type="common">Geobacter uraniireducens</name>
    <dbReference type="NCBI Taxonomy" id="351605"/>
    <lineage>
        <taxon>Bacteria</taxon>
        <taxon>Pseudomonadati</taxon>
        <taxon>Thermodesulfobacteriota</taxon>
        <taxon>Desulfuromonadia</taxon>
        <taxon>Geobacterales</taxon>
        <taxon>Geobacteraceae</taxon>
        <taxon>Geotalea</taxon>
    </lineage>
</organism>
<dbReference type="InterPro" id="IPR058240">
    <property type="entry name" value="rSAM_sf"/>
</dbReference>
<sequence>MNNCNRTVSTATESLCPSCLARIPAERQQHGDDVVLVKRCPEHGEFRSLVWRGEPSLSGWSRPKKTVRIGGHLGGETRGCPFDCGICAGHRQQSCTVLIEVTERCNLACPYCFAAAGRQEVHDPPLAVIAERLRAAMQASGPHNIVQLSGGEPTVRDDLPAIITLGRELGFPFIQLNSNGVRLAADPEYAGELKRAGLFSVFLQFDGTEDRIYRAIRGRSLLAEKLRAIEHCAANGLGVVLVPTIVPGVNTGNIGAILMQALELAPAVRGVHFQPVAYFGRHPEPPVSEDRITLPDLMTAIEDQTDGLMKMEHFRPPGCEHPLCSFHGNFLRLPDGGIQPLTSHTPAGCCGASELANEGTGRAVSFVARQWAAPALAEGGPAGADGALSLDLFLENHRTNTFAVSAMAFQDVWNLDLERVQECCIHVAAPDGRMIPFCLYNLTSAEGIPLYRNRTRCR</sequence>
<keyword evidence="4" id="KW-0408">Iron</keyword>
<dbReference type="Pfam" id="PF23545">
    <property type="entry name" value="Zn_ribbon_HMPTM"/>
    <property type="match status" value="1"/>
</dbReference>
<dbReference type="NCBIfam" id="NF045646">
    <property type="entry name" value="rSAM_Se_TrsS"/>
    <property type="match status" value="1"/>
</dbReference>
<dbReference type="CDD" id="cd01335">
    <property type="entry name" value="Radical_SAM"/>
    <property type="match status" value="1"/>
</dbReference>
<dbReference type="KEGG" id="gur:Gura_1003"/>
<dbReference type="InterPro" id="IPR007197">
    <property type="entry name" value="rSAM"/>
</dbReference>
<keyword evidence="8" id="KW-1185">Reference proteome</keyword>
<evidence type="ECO:0000256" key="2">
    <source>
        <dbReference type="ARBA" id="ARBA00022691"/>
    </source>
</evidence>
<dbReference type="InterPro" id="IPR006638">
    <property type="entry name" value="Elp3/MiaA/NifB-like_rSAM"/>
</dbReference>
<dbReference type="EMBL" id="CP000698">
    <property type="protein sequence ID" value="ABQ25209.1"/>
    <property type="molecule type" value="Genomic_DNA"/>
</dbReference>
<dbReference type="InterPro" id="IPR054698">
    <property type="entry name" value="rSAM_Se_TrsS"/>
</dbReference>
<dbReference type="Gene3D" id="3.20.20.70">
    <property type="entry name" value="Aldolase class I"/>
    <property type="match status" value="1"/>
</dbReference>
<feature type="domain" description="Radical SAM core" evidence="6">
    <location>
        <begin position="91"/>
        <end position="315"/>
    </location>
</feature>
<dbReference type="InterPro" id="IPR013785">
    <property type="entry name" value="Aldolase_TIM"/>
</dbReference>
<dbReference type="SFLD" id="SFLDG01067">
    <property type="entry name" value="SPASM/twitch_domain_containing"/>
    <property type="match status" value="1"/>
</dbReference>
<evidence type="ECO:0000256" key="5">
    <source>
        <dbReference type="ARBA" id="ARBA00023014"/>
    </source>
</evidence>
<dbReference type="OrthoDB" id="9782387at2"/>
<evidence type="ECO:0000256" key="4">
    <source>
        <dbReference type="ARBA" id="ARBA00023004"/>
    </source>
</evidence>